<feature type="compositionally biased region" description="Polar residues" evidence="1">
    <location>
        <begin position="243"/>
        <end position="258"/>
    </location>
</feature>
<gene>
    <name evidence="2" type="ORF">FA15DRAFT_123195</name>
</gene>
<name>A0A5C3KK60_COPMA</name>
<accession>A0A5C3KK60</accession>
<dbReference type="STRING" id="230819.A0A5C3KK60"/>
<feature type="compositionally biased region" description="Low complexity" evidence="1">
    <location>
        <begin position="161"/>
        <end position="206"/>
    </location>
</feature>
<reference evidence="2 3" key="1">
    <citation type="journal article" date="2019" name="Nat. Ecol. Evol.">
        <title>Megaphylogeny resolves global patterns of mushroom evolution.</title>
        <authorList>
            <person name="Varga T."/>
            <person name="Krizsan K."/>
            <person name="Foldi C."/>
            <person name="Dima B."/>
            <person name="Sanchez-Garcia M."/>
            <person name="Sanchez-Ramirez S."/>
            <person name="Szollosi G.J."/>
            <person name="Szarkandi J.G."/>
            <person name="Papp V."/>
            <person name="Albert L."/>
            <person name="Andreopoulos W."/>
            <person name="Angelini C."/>
            <person name="Antonin V."/>
            <person name="Barry K.W."/>
            <person name="Bougher N.L."/>
            <person name="Buchanan P."/>
            <person name="Buyck B."/>
            <person name="Bense V."/>
            <person name="Catcheside P."/>
            <person name="Chovatia M."/>
            <person name="Cooper J."/>
            <person name="Damon W."/>
            <person name="Desjardin D."/>
            <person name="Finy P."/>
            <person name="Geml J."/>
            <person name="Haridas S."/>
            <person name="Hughes K."/>
            <person name="Justo A."/>
            <person name="Karasinski D."/>
            <person name="Kautmanova I."/>
            <person name="Kiss B."/>
            <person name="Kocsube S."/>
            <person name="Kotiranta H."/>
            <person name="LaButti K.M."/>
            <person name="Lechner B.E."/>
            <person name="Liimatainen K."/>
            <person name="Lipzen A."/>
            <person name="Lukacs Z."/>
            <person name="Mihaltcheva S."/>
            <person name="Morgado L.N."/>
            <person name="Niskanen T."/>
            <person name="Noordeloos M.E."/>
            <person name="Ohm R.A."/>
            <person name="Ortiz-Santana B."/>
            <person name="Ovrebo C."/>
            <person name="Racz N."/>
            <person name="Riley R."/>
            <person name="Savchenko A."/>
            <person name="Shiryaev A."/>
            <person name="Soop K."/>
            <person name="Spirin V."/>
            <person name="Szebenyi C."/>
            <person name="Tomsovsky M."/>
            <person name="Tulloss R.E."/>
            <person name="Uehling J."/>
            <person name="Grigoriev I.V."/>
            <person name="Vagvolgyi C."/>
            <person name="Papp T."/>
            <person name="Martin F.M."/>
            <person name="Miettinen O."/>
            <person name="Hibbett D.S."/>
            <person name="Nagy L.G."/>
        </authorList>
    </citation>
    <scope>NUCLEOTIDE SEQUENCE [LARGE SCALE GENOMIC DNA]</scope>
    <source>
        <strain evidence="2 3">CBS 121175</strain>
    </source>
</reference>
<organism evidence="2 3">
    <name type="scientific">Coprinopsis marcescibilis</name>
    <name type="common">Agaric fungus</name>
    <name type="synonym">Psathyrella marcescibilis</name>
    <dbReference type="NCBI Taxonomy" id="230819"/>
    <lineage>
        <taxon>Eukaryota</taxon>
        <taxon>Fungi</taxon>
        <taxon>Dikarya</taxon>
        <taxon>Basidiomycota</taxon>
        <taxon>Agaricomycotina</taxon>
        <taxon>Agaricomycetes</taxon>
        <taxon>Agaricomycetidae</taxon>
        <taxon>Agaricales</taxon>
        <taxon>Agaricineae</taxon>
        <taxon>Psathyrellaceae</taxon>
        <taxon>Coprinopsis</taxon>
    </lineage>
</organism>
<keyword evidence="3" id="KW-1185">Reference proteome</keyword>
<dbReference type="AlphaFoldDB" id="A0A5C3KK60"/>
<feature type="compositionally biased region" description="Basic residues" evidence="1">
    <location>
        <begin position="72"/>
        <end position="82"/>
    </location>
</feature>
<protein>
    <submittedName>
        <fullName evidence="2">Uncharacterized protein</fullName>
    </submittedName>
</protein>
<feature type="compositionally biased region" description="Basic and acidic residues" evidence="1">
    <location>
        <begin position="338"/>
        <end position="349"/>
    </location>
</feature>
<dbReference type="EMBL" id="ML210296">
    <property type="protein sequence ID" value="TFK20554.1"/>
    <property type="molecule type" value="Genomic_DNA"/>
</dbReference>
<evidence type="ECO:0000313" key="3">
    <source>
        <dbReference type="Proteomes" id="UP000307440"/>
    </source>
</evidence>
<dbReference type="Proteomes" id="UP000307440">
    <property type="component" value="Unassembled WGS sequence"/>
</dbReference>
<evidence type="ECO:0000256" key="1">
    <source>
        <dbReference type="SAM" id="MobiDB-lite"/>
    </source>
</evidence>
<feature type="compositionally biased region" description="Basic and acidic residues" evidence="1">
    <location>
        <begin position="131"/>
        <end position="147"/>
    </location>
</feature>
<evidence type="ECO:0000313" key="2">
    <source>
        <dbReference type="EMBL" id="TFK20554.1"/>
    </source>
</evidence>
<feature type="compositionally biased region" description="Low complexity" evidence="1">
    <location>
        <begin position="275"/>
        <end position="321"/>
    </location>
</feature>
<feature type="compositionally biased region" description="Low complexity" evidence="1">
    <location>
        <begin position="216"/>
        <end position="236"/>
    </location>
</feature>
<feature type="compositionally biased region" description="Low complexity" evidence="1">
    <location>
        <begin position="31"/>
        <end position="46"/>
    </location>
</feature>
<proteinExistence type="predicted"/>
<feature type="region of interest" description="Disordered" evidence="1">
    <location>
        <begin position="1"/>
        <end position="354"/>
    </location>
</feature>
<sequence>MSHLRMSTSHKPHPTISTSPPPPPPTHPHRTGSSSTSKSAVAASGVNHTPLFSPHAPGSGSPRLSAPQTHNQQRKPTPHPRSHSPPPLAHADPTPQSPLQKFEEDVQSLGRQVDAFRDERMRWRGVVGGRDGQKPRQEGRWDDEREAGNGNGANPMAMDASTSTVRPAPTRPSSSSSSMATAHRAASVAAERASSHSAAAIHRPSSTPAIDRAHRSSSWPSSGTATTTTKSPSATANVPRPSSWPSSTVVPISASHASESAPRPSLSLAATAHGPPSATSVAARRPSSSSSSATGARPSSKSSATVPRPSSSSSATARSSSEMGLASDQQSVPAVSQFREDSREQERRQRAGAAAVVDSGLIEDVKVLKGLVQTLRERERRDVRGDAAERRRDKQKLVSVPFSFFFVVPRVSLVWLRLQFRSTCLHLAKVL</sequence>